<dbReference type="EMBL" id="OP413841">
    <property type="protein sequence ID" value="UYL65029.1"/>
    <property type="molecule type" value="Genomic_DNA"/>
</dbReference>
<reference evidence="1 2" key="1">
    <citation type="submission" date="2022-09" db="EMBL/GenBank/DDBJ databases">
        <title>Evolutionary Diversification of Methanotrophic Ca. Methanophagales (ANME-1) and Their Expansive Virome.</title>
        <authorList>
            <person name="Laso-Perez R."/>
            <person name="Wu F."/>
            <person name="Cremiere A."/>
            <person name="Speth D.R."/>
            <person name="Magyar J.S."/>
            <person name="Krupovic M."/>
            <person name="Orphan V.J."/>
        </authorList>
    </citation>
    <scope>NUCLEOTIDE SEQUENCE [LARGE SCALE GENOMIC DNA]</scope>
    <source>
        <strain evidence="1">PBV266</strain>
    </source>
</reference>
<dbReference type="Proteomes" id="UP001156297">
    <property type="component" value="Segment"/>
</dbReference>
<proteinExistence type="predicted"/>
<evidence type="ECO:0000313" key="1">
    <source>
        <dbReference type="EMBL" id="UYL65029.1"/>
    </source>
</evidence>
<organism evidence="1 2">
    <name type="scientific">Methanophagales virus PBV266</name>
    <dbReference type="NCBI Taxonomy" id="3071308"/>
    <lineage>
        <taxon>Viruses</taxon>
        <taxon>Varidnaviria</taxon>
        <taxon>Abadenavirae</taxon>
        <taxon>Produgelaviricota</taxon>
        <taxon>Belvinaviricetes</taxon>
        <taxon>Coyopavirales</taxon>
        <taxon>Chaacviridae</taxon>
        <taxon>Antichaacvirus</taxon>
        <taxon>Antichaacvirus pescaderoense</taxon>
    </lineage>
</organism>
<keyword evidence="2" id="KW-1185">Reference proteome</keyword>
<evidence type="ECO:0000313" key="2">
    <source>
        <dbReference type="Proteomes" id="UP001156297"/>
    </source>
</evidence>
<protein>
    <submittedName>
        <fullName evidence="1">Uncharacterized protein</fullName>
    </submittedName>
</protein>
<gene>
    <name evidence="1" type="ORF">BDLDGNHF_00016</name>
</gene>
<name>A0AA46TDJ2_9VIRU</name>
<accession>A0AA46TDJ2</accession>
<sequence length="176" mass="19771">MVERRGRREFIGGTGRAVKEARVDVILQRVEEKIGGELNVFPSHIYRYGVNNIFQRSFAYLLGWKSNGEPQKVGVTSGGLLKVAISGAGFEEIDTLEGTAGVNWSDTLEFAWTPNRIRFEALDYPYLAKFSTDGVTWSDAVYVDGDIPRDFDINARFVKVRRFGGTDASYFIIGMR</sequence>